<evidence type="ECO:0000256" key="1">
    <source>
        <dbReference type="ARBA" id="ARBA00004162"/>
    </source>
</evidence>
<dbReference type="InterPro" id="IPR009056">
    <property type="entry name" value="Cyt_c-like_dom"/>
</dbReference>
<accession>A0A921NSN1</accession>
<gene>
    <name evidence="14" type="ORF">PMES_03093</name>
</gene>
<proteinExistence type="predicted"/>
<keyword evidence="2" id="KW-0813">Transport</keyword>
<evidence type="ECO:0000256" key="6">
    <source>
        <dbReference type="ARBA" id="ARBA00022723"/>
    </source>
</evidence>
<keyword evidence="9 11" id="KW-0408">Iron</keyword>
<dbReference type="Pfam" id="PF00034">
    <property type="entry name" value="Cytochrom_C"/>
    <property type="match status" value="1"/>
</dbReference>
<dbReference type="GO" id="GO:0020037">
    <property type="term" value="F:heme binding"/>
    <property type="evidence" value="ECO:0007669"/>
    <property type="project" value="InterPro"/>
</dbReference>
<keyword evidence="6 11" id="KW-0479">Metal-binding</keyword>
<keyword evidence="15" id="KW-1185">Reference proteome</keyword>
<evidence type="ECO:0000256" key="9">
    <source>
        <dbReference type="ARBA" id="ARBA00023004"/>
    </source>
</evidence>
<evidence type="ECO:0000256" key="4">
    <source>
        <dbReference type="ARBA" id="ARBA00022617"/>
    </source>
</evidence>
<dbReference type="AlphaFoldDB" id="A0A921NSN1"/>
<dbReference type="PROSITE" id="PS51007">
    <property type="entry name" value="CYTC"/>
    <property type="match status" value="1"/>
</dbReference>
<dbReference type="PANTHER" id="PTHR11961">
    <property type="entry name" value="CYTOCHROME C"/>
    <property type="match status" value="1"/>
</dbReference>
<feature type="domain" description="Cytochrome c" evidence="13">
    <location>
        <begin position="45"/>
        <end position="148"/>
    </location>
</feature>
<dbReference type="FunFam" id="1.10.760.10:FF:000026">
    <property type="entry name" value="Cytochrome C, membrane-bound"/>
    <property type="match status" value="1"/>
</dbReference>
<keyword evidence="7" id="KW-0249">Electron transport</keyword>
<evidence type="ECO:0000256" key="8">
    <source>
        <dbReference type="ARBA" id="ARBA00022989"/>
    </source>
</evidence>
<evidence type="ECO:0000256" key="10">
    <source>
        <dbReference type="ARBA" id="ARBA00023136"/>
    </source>
</evidence>
<sequence>MRTTIATTAALMLSLAAGSALAGSHSSEEAMSEEAKTAMMEQITGDADEGEKVFRKCKACHAVGEDARNKVGPHLNGVVGRAAGSVEDYTYSSALMEKAEEGLIWTPEELAAFLENPRDYLPGTKMSFAGLRKQEDRDDVIAYLAQFDMDGMTMKEDN</sequence>
<keyword evidence="4 11" id="KW-0349">Heme</keyword>
<comment type="caution">
    <text evidence="14">The sequence shown here is derived from an EMBL/GenBank/DDBJ whole genome shotgun (WGS) entry which is preliminary data.</text>
</comment>
<dbReference type="EMBL" id="APKE01000036">
    <property type="protein sequence ID" value="KAF0674710.1"/>
    <property type="molecule type" value="Genomic_DNA"/>
</dbReference>
<evidence type="ECO:0000256" key="5">
    <source>
        <dbReference type="ARBA" id="ARBA00022692"/>
    </source>
</evidence>
<dbReference type="Gene3D" id="1.10.760.10">
    <property type="entry name" value="Cytochrome c-like domain"/>
    <property type="match status" value="1"/>
</dbReference>
<comment type="subcellular location">
    <subcellularLocation>
        <location evidence="1">Cell membrane</location>
        <topology evidence="1">Single-pass membrane protein</topology>
    </subcellularLocation>
</comment>
<keyword evidence="8" id="KW-1133">Transmembrane helix</keyword>
<protein>
    <submittedName>
        <fullName evidence="14">Cytochrome c2</fullName>
    </submittedName>
</protein>
<dbReference type="PRINTS" id="PR00604">
    <property type="entry name" value="CYTCHRMECIAB"/>
</dbReference>
<evidence type="ECO:0000256" key="12">
    <source>
        <dbReference type="SAM" id="SignalP"/>
    </source>
</evidence>
<evidence type="ECO:0000256" key="2">
    <source>
        <dbReference type="ARBA" id="ARBA00022448"/>
    </source>
</evidence>
<dbReference type="GO" id="GO:0005886">
    <property type="term" value="C:plasma membrane"/>
    <property type="evidence" value="ECO:0007669"/>
    <property type="project" value="UniProtKB-SubCell"/>
</dbReference>
<dbReference type="SUPFAM" id="SSF46626">
    <property type="entry name" value="Cytochrome c"/>
    <property type="match status" value="1"/>
</dbReference>
<evidence type="ECO:0000259" key="13">
    <source>
        <dbReference type="PROSITE" id="PS51007"/>
    </source>
</evidence>
<evidence type="ECO:0000313" key="14">
    <source>
        <dbReference type="EMBL" id="KAF0674710.1"/>
    </source>
</evidence>
<dbReference type="GO" id="GO:0046872">
    <property type="term" value="F:metal ion binding"/>
    <property type="evidence" value="ECO:0007669"/>
    <property type="project" value="UniProtKB-KW"/>
</dbReference>
<feature type="chain" id="PRO_5037687837" evidence="12">
    <location>
        <begin position="23"/>
        <end position="158"/>
    </location>
</feature>
<dbReference type="InterPro" id="IPR036909">
    <property type="entry name" value="Cyt_c-like_dom_sf"/>
</dbReference>
<dbReference type="InterPro" id="IPR002327">
    <property type="entry name" value="Cyt_c_1A/1B"/>
</dbReference>
<evidence type="ECO:0000256" key="3">
    <source>
        <dbReference type="ARBA" id="ARBA00022475"/>
    </source>
</evidence>
<evidence type="ECO:0000313" key="15">
    <source>
        <dbReference type="Proteomes" id="UP000698242"/>
    </source>
</evidence>
<evidence type="ECO:0000256" key="11">
    <source>
        <dbReference type="PROSITE-ProRule" id="PRU00433"/>
    </source>
</evidence>
<organism evidence="14 15">
    <name type="scientific">Profundibacterium mesophilum KAUST100406-0324</name>
    <dbReference type="NCBI Taxonomy" id="1037889"/>
    <lineage>
        <taxon>Bacteria</taxon>
        <taxon>Pseudomonadati</taxon>
        <taxon>Pseudomonadota</taxon>
        <taxon>Alphaproteobacteria</taxon>
        <taxon>Rhodobacterales</taxon>
        <taxon>Roseobacteraceae</taxon>
        <taxon>Profundibacterium</taxon>
    </lineage>
</organism>
<keyword evidence="3" id="KW-1003">Cell membrane</keyword>
<feature type="signal peptide" evidence="12">
    <location>
        <begin position="1"/>
        <end position="22"/>
    </location>
</feature>
<evidence type="ECO:0000256" key="7">
    <source>
        <dbReference type="ARBA" id="ARBA00022982"/>
    </source>
</evidence>
<name>A0A921NSN1_9RHOB</name>
<dbReference type="GO" id="GO:0009055">
    <property type="term" value="F:electron transfer activity"/>
    <property type="evidence" value="ECO:0007669"/>
    <property type="project" value="InterPro"/>
</dbReference>
<keyword evidence="12" id="KW-0732">Signal</keyword>
<keyword evidence="5" id="KW-0812">Transmembrane</keyword>
<keyword evidence="10" id="KW-0472">Membrane</keyword>
<reference evidence="14" key="1">
    <citation type="submission" date="2013-03" db="EMBL/GenBank/DDBJ databases">
        <title>Genome Sequence of the Profundibacterium mesophilum strain KAUST100406-0324T from Red Sea, a novel genus in the family Rhodobacteraceae.</title>
        <authorList>
            <person name="Essack M."/>
            <person name="Alam I."/>
            <person name="Lafi F."/>
            <person name="Alawi W."/>
            <person name="Kamanu F."/>
            <person name="Al-Suwailem A."/>
            <person name="Lee O.O."/>
            <person name="Xu Y."/>
            <person name="Bajic V."/>
            <person name="Qian P.-Y."/>
            <person name="Archer J."/>
        </authorList>
    </citation>
    <scope>NUCLEOTIDE SEQUENCE</scope>
    <source>
        <strain evidence="14">KAUST100406-0324</strain>
    </source>
</reference>
<dbReference type="Proteomes" id="UP000698242">
    <property type="component" value="Unassembled WGS sequence"/>
</dbReference>